<keyword evidence="2 9" id="KW-0328">Glycosyltransferase</keyword>
<feature type="transmembrane region" description="Helical" evidence="8">
    <location>
        <begin position="191"/>
        <end position="210"/>
    </location>
</feature>
<dbReference type="GO" id="GO:0016757">
    <property type="term" value="F:glycosyltransferase activity"/>
    <property type="evidence" value="ECO:0007669"/>
    <property type="project" value="UniProtKB-KW"/>
</dbReference>
<keyword evidence="10" id="KW-1185">Reference proteome</keyword>
<dbReference type="NCBIfam" id="NF038066">
    <property type="entry name" value="MptB"/>
    <property type="match status" value="1"/>
</dbReference>
<feature type="transmembrane region" description="Helical" evidence="8">
    <location>
        <begin position="367"/>
        <end position="388"/>
    </location>
</feature>
<sequence length="500" mass="52213">MPRPAVVRYAGLAGSVSLALAAWLGGATNPWQPTITPRTIFAGENGVLLPVAWLAGTALLIAAWIVGLRVEKTARWAYVTAALWMLPLLAFLPLGSYDAYSYACQGWQQSAGLDPYGGGVDLLGCPWADAVAPTWRDAPAPYGPLFLVLAGVAAKTGTLTGTLAGLRIIALLGVALIAVSLPVLARRGGVPVSRVVWLVLACPLVPIHLISGAHNDALMVGLMVAGLAVAVVGKRRAALLTGVLLGLAVAVKATAVVVVPFALLLLLDRRRRAAGPAIVGGDRAVDRAAAARQTEKADERYFGLRAGWRPAAVLVGGMVLATAAISLVSGRGLGWVTALSGSGVSVQWTSLPTAIGMTLELVGASGAVAVTRIVGIVVLAVLLVRLWWRAHERDALLYAGYALAATVLLAPVFHPWYAFWPLAVLAATMRTKLNWLVVPCAVAAALCLPDGYNLALAVKAQGAVAMTVFLAWMLVHEAKSWTAERRGAGHAPDRLSRRDT</sequence>
<keyword evidence="3" id="KW-0808">Transferase</keyword>
<organism evidence="9 10">
    <name type="scientific">Paractinoplanes bogorensis</name>
    <dbReference type="NCBI Taxonomy" id="1610840"/>
    <lineage>
        <taxon>Bacteria</taxon>
        <taxon>Bacillati</taxon>
        <taxon>Actinomycetota</taxon>
        <taxon>Actinomycetes</taxon>
        <taxon>Micromonosporales</taxon>
        <taxon>Micromonosporaceae</taxon>
        <taxon>Paractinoplanes</taxon>
    </lineage>
</organism>
<accession>A0ABS5Z840</accession>
<evidence type="ECO:0000256" key="4">
    <source>
        <dbReference type="ARBA" id="ARBA00022692"/>
    </source>
</evidence>
<evidence type="ECO:0000256" key="3">
    <source>
        <dbReference type="ARBA" id="ARBA00022679"/>
    </source>
</evidence>
<feature type="transmembrane region" description="Helical" evidence="8">
    <location>
        <begin position="456"/>
        <end position="475"/>
    </location>
</feature>
<dbReference type="InterPro" id="IPR049829">
    <property type="entry name" value="MptA/B-like"/>
</dbReference>
<keyword evidence="5 8" id="KW-1133">Transmembrane helix</keyword>
<reference evidence="9 10" key="1">
    <citation type="submission" date="2021-06" db="EMBL/GenBank/DDBJ databases">
        <title>Actinoplanes lichenicola sp. nov., and Actinoplanes ovalisporus sp. nov., isolated from lichen in Thailand.</title>
        <authorList>
            <person name="Saeng-In P."/>
            <person name="Kanchanasin P."/>
            <person name="Yuki M."/>
            <person name="Kudo T."/>
            <person name="Ohkuma M."/>
            <person name="Phongsopitanun W."/>
            <person name="Tanasupawat S."/>
        </authorList>
    </citation>
    <scope>NUCLEOTIDE SEQUENCE [LARGE SCALE GENOMIC DNA]</scope>
    <source>
        <strain evidence="9 10">NBRC 110975</strain>
    </source>
</reference>
<dbReference type="Pfam" id="PF26314">
    <property type="entry name" value="MptA_B_family"/>
    <property type="match status" value="1"/>
</dbReference>
<gene>
    <name evidence="9" type="primary">mptB</name>
    <name evidence="9" type="ORF">KOI35_44835</name>
</gene>
<evidence type="ECO:0000256" key="5">
    <source>
        <dbReference type="ARBA" id="ARBA00022989"/>
    </source>
</evidence>
<name>A0ABS5Z840_9ACTN</name>
<comment type="subcellular location">
    <subcellularLocation>
        <location evidence="1">Membrane</location>
        <topology evidence="1">Multi-pass membrane protein</topology>
    </subcellularLocation>
</comment>
<comment type="similarity">
    <text evidence="7">Belongs to the MptA/B family.</text>
</comment>
<evidence type="ECO:0000256" key="8">
    <source>
        <dbReference type="SAM" id="Phobius"/>
    </source>
</evidence>
<feature type="transmembrane region" description="Helical" evidence="8">
    <location>
        <begin position="6"/>
        <end position="26"/>
    </location>
</feature>
<feature type="transmembrane region" description="Helical" evidence="8">
    <location>
        <begin position="164"/>
        <end position="185"/>
    </location>
</feature>
<proteinExistence type="inferred from homology"/>
<feature type="transmembrane region" description="Helical" evidence="8">
    <location>
        <begin position="395"/>
        <end position="413"/>
    </location>
</feature>
<feature type="transmembrane region" description="Helical" evidence="8">
    <location>
        <begin position="239"/>
        <end position="267"/>
    </location>
</feature>
<feature type="transmembrane region" description="Helical" evidence="8">
    <location>
        <begin position="47"/>
        <end position="70"/>
    </location>
</feature>
<protein>
    <submittedName>
        <fullName evidence="9">Polyprenol phosphomannose-dependent alpha 1,6 mannosyltransferase MptB</fullName>
    </submittedName>
</protein>
<evidence type="ECO:0000256" key="7">
    <source>
        <dbReference type="ARBA" id="ARBA00043987"/>
    </source>
</evidence>
<dbReference type="RefSeq" id="WP_215795884.1">
    <property type="nucleotide sequence ID" value="NZ_JAHKKG010000022.1"/>
</dbReference>
<dbReference type="Proteomes" id="UP001519654">
    <property type="component" value="Unassembled WGS sequence"/>
</dbReference>
<evidence type="ECO:0000256" key="2">
    <source>
        <dbReference type="ARBA" id="ARBA00022676"/>
    </source>
</evidence>
<evidence type="ECO:0000256" key="1">
    <source>
        <dbReference type="ARBA" id="ARBA00004141"/>
    </source>
</evidence>
<comment type="caution">
    <text evidence="9">The sequence shown here is derived from an EMBL/GenBank/DDBJ whole genome shotgun (WGS) entry which is preliminary data.</text>
</comment>
<evidence type="ECO:0000256" key="6">
    <source>
        <dbReference type="ARBA" id="ARBA00023136"/>
    </source>
</evidence>
<evidence type="ECO:0000313" key="10">
    <source>
        <dbReference type="Proteomes" id="UP001519654"/>
    </source>
</evidence>
<keyword evidence="6 8" id="KW-0472">Membrane</keyword>
<feature type="transmembrane region" description="Helical" evidence="8">
    <location>
        <begin position="76"/>
        <end position="95"/>
    </location>
</feature>
<keyword evidence="4 8" id="KW-0812">Transmembrane</keyword>
<feature type="transmembrane region" description="Helical" evidence="8">
    <location>
        <begin position="310"/>
        <end position="329"/>
    </location>
</feature>
<dbReference type="EMBL" id="JAHKKG010000022">
    <property type="protein sequence ID" value="MBU2670650.1"/>
    <property type="molecule type" value="Genomic_DNA"/>
</dbReference>
<evidence type="ECO:0000313" key="9">
    <source>
        <dbReference type="EMBL" id="MBU2670650.1"/>
    </source>
</evidence>